<comment type="caution">
    <text evidence="2">The sequence shown here is derived from an EMBL/GenBank/DDBJ whole genome shotgun (WGS) entry which is preliminary data.</text>
</comment>
<dbReference type="Proteomes" id="UP000529652">
    <property type="component" value="Unassembled WGS sequence"/>
</dbReference>
<feature type="coiled-coil region" evidence="1">
    <location>
        <begin position="2"/>
        <end position="36"/>
    </location>
</feature>
<sequence>MFENAKNKQKELNDKMNKANVELITLEQAYKVLQTKKS</sequence>
<gene>
    <name evidence="2" type="ORF">HNP63_001017</name>
</gene>
<dbReference type="EMBL" id="JACHGM010000006">
    <property type="protein sequence ID" value="MBB5141596.1"/>
    <property type="molecule type" value="Genomic_DNA"/>
</dbReference>
<reference evidence="2 3" key="1">
    <citation type="submission" date="2020-08" db="EMBL/GenBank/DDBJ databases">
        <title>Genomic Encyclopedia of Type Strains, Phase IV (KMG-IV): sequencing the most valuable type-strain genomes for metagenomic binning, comparative biology and taxonomic classification.</title>
        <authorList>
            <person name="Goeker M."/>
        </authorList>
    </citation>
    <scope>NUCLEOTIDE SEQUENCE [LARGE SCALE GENOMIC DNA]</scope>
    <source>
        <strain evidence="2 3">DSM 10508</strain>
    </source>
</reference>
<dbReference type="AlphaFoldDB" id="A0AB34Z3E0"/>
<evidence type="ECO:0000256" key="1">
    <source>
        <dbReference type="SAM" id="Coils"/>
    </source>
</evidence>
<organism evidence="2 3">
    <name type="scientific">Borreliella afzelii</name>
    <name type="common">Borrelia afzelii</name>
    <dbReference type="NCBI Taxonomy" id="29518"/>
    <lineage>
        <taxon>Bacteria</taxon>
        <taxon>Pseudomonadati</taxon>
        <taxon>Spirochaetota</taxon>
        <taxon>Spirochaetia</taxon>
        <taxon>Spirochaetales</taxon>
        <taxon>Borreliaceae</taxon>
        <taxon>Borreliella</taxon>
    </lineage>
</organism>
<protein>
    <submittedName>
        <fullName evidence="2">Uncharacterized protein</fullName>
    </submittedName>
</protein>
<keyword evidence="1" id="KW-0175">Coiled coil</keyword>
<accession>A0AB34Z3E0</accession>
<proteinExistence type="predicted"/>
<evidence type="ECO:0000313" key="3">
    <source>
        <dbReference type="Proteomes" id="UP000529652"/>
    </source>
</evidence>
<evidence type="ECO:0000313" key="2">
    <source>
        <dbReference type="EMBL" id="MBB5141596.1"/>
    </source>
</evidence>
<name>A0AB34Z3E0_BORAF</name>